<dbReference type="Gene3D" id="3.30.70.270">
    <property type="match status" value="1"/>
</dbReference>
<dbReference type="InterPro" id="IPR043128">
    <property type="entry name" value="Rev_trsase/Diguanyl_cyclase"/>
</dbReference>
<dbReference type="SMART" id="SM00267">
    <property type="entry name" value="GGDEF"/>
    <property type="match status" value="1"/>
</dbReference>
<accession>A0A7X3K4Z1</accession>
<keyword evidence="1" id="KW-1133">Transmembrane helix</keyword>
<dbReference type="PANTHER" id="PTHR46663:SF2">
    <property type="entry name" value="GGDEF DOMAIN-CONTAINING PROTEIN"/>
    <property type="match status" value="1"/>
</dbReference>
<feature type="transmembrane region" description="Helical" evidence="1">
    <location>
        <begin position="191"/>
        <end position="211"/>
    </location>
</feature>
<dbReference type="InterPro" id="IPR000160">
    <property type="entry name" value="GGDEF_dom"/>
</dbReference>
<dbReference type="EMBL" id="WQRF01000011">
    <property type="protein sequence ID" value="MVT00897.1"/>
    <property type="molecule type" value="Genomic_DNA"/>
</dbReference>
<evidence type="ECO:0000259" key="2">
    <source>
        <dbReference type="PROSITE" id="PS50887"/>
    </source>
</evidence>
<feature type="domain" description="GGDEF" evidence="2">
    <location>
        <begin position="254"/>
        <end position="385"/>
    </location>
</feature>
<gene>
    <name evidence="3" type="ORF">GO014_17905</name>
</gene>
<protein>
    <submittedName>
        <fullName evidence="3">Diguanylate cyclase</fullName>
    </submittedName>
</protein>
<evidence type="ECO:0000256" key="1">
    <source>
        <dbReference type="SAM" id="Phobius"/>
    </source>
</evidence>
<sequence length="408" mass="43316">MAGVLCRPRRAAAGPDGAGAAGDHEHVKRHVALTPCQPLPGQDGSGCNVCVVDAKINKFSTLPDSDPAKALAPIRRLVFAAFVGALLAGAVLIGSTLHVMQTTDSISMAKERARAARVADTLVALPEDQVEPAIERLGEVAGLRNLALSPAAASGEYQQSIPLLSGPYGGHFLTWTAERPGLYLFNTYAPLRVPLMLMLIGGVLACLFAMLGHVRRIEHQRIAAQRQALRDHLTGLPNRLALEGELSRLADGEWAFSVLAFDLDRFKPVNDLFGHHAGDLALIEVAQRLAAQLLPGEVLARIGGDEFVAIVHRNHRTDLIHLARDCIAAIGEPLDSVGRKISVGVSLGIVQNGLGQAPTTLLRQADRALYEAKRDDAGAFCFAGEVLPEPRDGLVGNSSSSEQLAQSA</sequence>
<keyword evidence="1" id="KW-0472">Membrane</keyword>
<feature type="transmembrane region" description="Helical" evidence="1">
    <location>
        <begin position="77"/>
        <end position="100"/>
    </location>
</feature>
<dbReference type="PROSITE" id="PS50887">
    <property type="entry name" value="GGDEF"/>
    <property type="match status" value="1"/>
</dbReference>
<name>A0A7X3K4Z1_9HYPH</name>
<dbReference type="SUPFAM" id="SSF55073">
    <property type="entry name" value="Nucleotide cyclase"/>
    <property type="match status" value="1"/>
</dbReference>
<evidence type="ECO:0000313" key="3">
    <source>
        <dbReference type="EMBL" id="MVT00897.1"/>
    </source>
</evidence>
<evidence type="ECO:0000313" key="4">
    <source>
        <dbReference type="Proteomes" id="UP000438106"/>
    </source>
</evidence>
<dbReference type="InterPro" id="IPR029787">
    <property type="entry name" value="Nucleotide_cyclase"/>
</dbReference>
<dbReference type="PANTHER" id="PTHR46663">
    <property type="entry name" value="DIGUANYLATE CYCLASE DGCT-RELATED"/>
    <property type="match status" value="1"/>
</dbReference>
<comment type="caution">
    <text evidence="3">The sequence shown here is derived from an EMBL/GenBank/DDBJ whole genome shotgun (WGS) entry which is preliminary data.</text>
</comment>
<dbReference type="NCBIfam" id="TIGR00254">
    <property type="entry name" value="GGDEF"/>
    <property type="match status" value="1"/>
</dbReference>
<dbReference type="InterPro" id="IPR052163">
    <property type="entry name" value="DGC-Regulatory_Protein"/>
</dbReference>
<organism evidence="3 4">
    <name type="scientific">Devosia marina</name>
    <dbReference type="NCBI Taxonomy" id="2683198"/>
    <lineage>
        <taxon>Bacteria</taxon>
        <taxon>Pseudomonadati</taxon>
        <taxon>Pseudomonadota</taxon>
        <taxon>Alphaproteobacteria</taxon>
        <taxon>Hyphomicrobiales</taxon>
        <taxon>Devosiaceae</taxon>
        <taxon>Devosia</taxon>
    </lineage>
</organism>
<reference evidence="3 4" key="1">
    <citation type="submission" date="2019-12" db="EMBL/GenBank/DDBJ databases">
        <title>Devosia maris sp. nov., isolated from the deep seawater.</title>
        <authorList>
            <person name="Liu Y."/>
        </authorList>
    </citation>
    <scope>NUCLEOTIDE SEQUENCE [LARGE SCALE GENOMIC DNA]</scope>
    <source>
        <strain evidence="3 4">L53-10-65</strain>
    </source>
</reference>
<proteinExistence type="predicted"/>
<dbReference type="Proteomes" id="UP000438106">
    <property type="component" value="Unassembled WGS sequence"/>
</dbReference>
<dbReference type="AlphaFoldDB" id="A0A7X3K4Z1"/>
<keyword evidence="1" id="KW-0812">Transmembrane</keyword>
<dbReference type="Pfam" id="PF00990">
    <property type="entry name" value="GGDEF"/>
    <property type="match status" value="1"/>
</dbReference>
<dbReference type="CDD" id="cd01949">
    <property type="entry name" value="GGDEF"/>
    <property type="match status" value="1"/>
</dbReference>
<keyword evidence="4" id="KW-1185">Reference proteome</keyword>